<evidence type="ECO:0000256" key="9">
    <source>
        <dbReference type="ARBA" id="ARBA00041069"/>
    </source>
</evidence>
<keyword evidence="4" id="KW-0378">Hydrolase</keyword>
<name>A5DQ87_PICGU</name>
<dbReference type="Proteomes" id="UP000001997">
    <property type="component" value="Unassembled WGS sequence"/>
</dbReference>
<organism evidence="14 15">
    <name type="scientific">Meyerozyma guilliermondii (strain ATCC 6260 / CBS 566 / DSM 6381 / JCM 1539 / NBRC 10279 / NRRL Y-324)</name>
    <name type="common">Yeast</name>
    <name type="synonym">Candida guilliermondii</name>
    <dbReference type="NCBI Taxonomy" id="294746"/>
    <lineage>
        <taxon>Eukaryota</taxon>
        <taxon>Fungi</taxon>
        <taxon>Dikarya</taxon>
        <taxon>Ascomycota</taxon>
        <taxon>Saccharomycotina</taxon>
        <taxon>Pichiomycetes</taxon>
        <taxon>Debaryomycetaceae</taxon>
        <taxon>Meyerozyma</taxon>
    </lineage>
</organism>
<dbReference type="InParanoid" id="A5DQ87"/>
<dbReference type="STRING" id="294746.A5DQ87"/>
<reference evidence="14 15" key="1">
    <citation type="journal article" date="2009" name="Nature">
        <title>Evolution of pathogenicity and sexual reproduction in eight Candida genomes.</title>
        <authorList>
            <person name="Butler G."/>
            <person name="Rasmussen M.D."/>
            <person name="Lin M.F."/>
            <person name="Santos M.A."/>
            <person name="Sakthikumar S."/>
            <person name="Munro C.A."/>
            <person name="Rheinbay E."/>
            <person name="Grabherr M."/>
            <person name="Forche A."/>
            <person name="Reedy J.L."/>
            <person name="Agrafioti I."/>
            <person name="Arnaud M.B."/>
            <person name="Bates S."/>
            <person name="Brown A.J."/>
            <person name="Brunke S."/>
            <person name="Costanzo M.C."/>
            <person name="Fitzpatrick D.A."/>
            <person name="de Groot P.W."/>
            <person name="Harris D."/>
            <person name="Hoyer L.L."/>
            <person name="Hube B."/>
            <person name="Klis F.M."/>
            <person name="Kodira C."/>
            <person name="Lennard N."/>
            <person name="Logue M.E."/>
            <person name="Martin R."/>
            <person name="Neiman A.M."/>
            <person name="Nikolaou E."/>
            <person name="Quail M.A."/>
            <person name="Quinn J."/>
            <person name="Santos M.C."/>
            <person name="Schmitzberger F.F."/>
            <person name="Sherlock G."/>
            <person name="Shah P."/>
            <person name="Silverstein K.A."/>
            <person name="Skrzypek M.S."/>
            <person name="Soll D."/>
            <person name="Staggs R."/>
            <person name="Stansfield I."/>
            <person name="Stumpf M.P."/>
            <person name="Sudbery P.E."/>
            <person name="Srikantha T."/>
            <person name="Zeng Q."/>
            <person name="Berman J."/>
            <person name="Berriman M."/>
            <person name="Heitman J."/>
            <person name="Gow N.A."/>
            <person name="Lorenz M.C."/>
            <person name="Birren B.W."/>
            <person name="Kellis M."/>
            <person name="Cuomo C.A."/>
        </authorList>
    </citation>
    <scope>NUCLEOTIDE SEQUENCE [LARGE SCALE GENOMIC DNA]</scope>
    <source>
        <strain evidence="15">ATCC 6260 / CBS 566 / DSM 6381 / JCM 1539 / NBRC 10279 / NRRL Y-324</strain>
    </source>
</reference>
<dbReference type="Pfam" id="PF17786">
    <property type="entry name" value="Mannosidase_ig"/>
    <property type="match status" value="1"/>
</dbReference>
<feature type="domain" description="Mannosidase Ig/CBM-like" evidence="12">
    <location>
        <begin position="702"/>
        <end position="786"/>
    </location>
</feature>
<dbReference type="AlphaFoldDB" id="A5DQ87"/>
<dbReference type="InterPro" id="IPR041447">
    <property type="entry name" value="Mannosidase_ig"/>
</dbReference>
<accession>A5DQ87</accession>
<dbReference type="PANTHER" id="PTHR43730">
    <property type="entry name" value="BETA-MANNOSIDASE"/>
    <property type="match status" value="1"/>
</dbReference>
<comment type="similarity">
    <text evidence="8">Belongs to the glycosyl hydrolase 2 family. Beta-mannosidase B subfamily.</text>
</comment>
<dbReference type="Gene3D" id="2.60.120.260">
    <property type="entry name" value="Galactose-binding domain-like"/>
    <property type="match status" value="1"/>
</dbReference>
<dbReference type="SUPFAM" id="SSF51445">
    <property type="entry name" value="(Trans)glycosidases"/>
    <property type="match status" value="1"/>
</dbReference>
<evidence type="ECO:0000256" key="2">
    <source>
        <dbReference type="ARBA" id="ARBA00004740"/>
    </source>
</evidence>
<dbReference type="SUPFAM" id="SSF49303">
    <property type="entry name" value="beta-Galactosidase/glucuronidase domain"/>
    <property type="match status" value="2"/>
</dbReference>
<comment type="catalytic activity">
    <reaction evidence="1">
        <text>Hydrolysis of terminal, non-reducing beta-D-mannose residues in beta-D-mannosides.</text>
        <dbReference type="EC" id="3.2.1.25"/>
    </reaction>
</comment>
<evidence type="ECO:0000256" key="1">
    <source>
        <dbReference type="ARBA" id="ARBA00000829"/>
    </source>
</evidence>
<evidence type="ECO:0000313" key="15">
    <source>
        <dbReference type="Proteomes" id="UP000001997"/>
    </source>
</evidence>
<evidence type="ECO:0000256" key="6">
    <source>
        <dbReference type="ARBA" id="ARBA00023295"/>
    </source>
</evidence>
<evidence type="ECO:0000256" key="10">
    <source>
        <dbReference type="ARBA" id="ARBA00041614"/>
    </source>
</evidence>
<dbReference type="Pfam" id="PF00703">
    <property type="entry name" value="Glyco_hydro_2"/>
    <property type="match status" value="1"/>
</dbReference>
<dbReference type="GeneID" id="5124155"/>
<feature type="domain" description="Beta-mannosidase-like galactose-binding" evidence="13">
    <location>
        <begin position="22"/>
        <end position="192"/>
    </location>
</feature>
<proteinExistence type="inferred from homology"/>
<keyword evidence="7" id="KW-0624">Polysaccharide degradation</keyword>
<dbReference type="EMBL" id="CH408161">
    <property type="protein sequence ID" value="EDK41340.2"/>
    <property type="molecule type" value="Genomic_DNA"/>
</dbReference>
<evidence type="ECO:0000259" key="12">
    <source>
        <dbReference type="Pfam" id="PF17786"/>
    </source>
</evidence>
<dbReference type="OrthoDB" id="2866996at2759"/>
<dbReference type="InterPro" id="IPR050887">
    <property type="entry name" value="Beta-mannosidase_GH2"/>
</dbReference>
<evidence type="ECO:0000313" key="14">
    <source>
        <dbReference type="EMBL" id="EDK41340.2"/>
    </source>
</evidence>
<evidence type="ECO:0000259" key="11">
    <source>
        <dbReference type="Pfam" id="PF00703"/>
    </source>
</evidence>
<keyword evidence="5" id="KW-0119">Carbohydrate metabolism</keyword>
<dbReference type="eggNOG" id="KOG2230">
    <property type="taxonomic scope" value="Eukaryota"/>
</dbReference>
<dbReference type="InterPro" id="IPR006102">
    <property type="entry name" value="Ig-like_GH2"/>
</dbReference>
<gene>
    <name evidence="14" type="ORF">PGUG_05438</name>
</gene>
<sequence>MGLFGKSSLPGHPAVEQTIGSWHFRQCGEASWRNASTSTNGNQVHLDLLENGDISDPFIDMNEKSVQWVGENDWEYQTTFDVSDAASACLTHEMHFDGLDTFCAAALNGTEILRSDNMFRGYVVDVTKHIKEKDNELVLVFKSALKKGRELEKKNGVRFCSNGETSRVHVRKAQYHYGWDWGPLLMTCGPWKPVRLVSFSAGKFLDFFPRCSVDSDLKATINFEVEVEVSGTSTVFVDIFAPTGEIIDTVEQKIKKSGVANFKYKLKNPKLWYPKGYGEQSRYRFSARLVDGNNFLLDTKDKLIGLRRAELVQEKVADEKGLSFYFRINNIPVYCAGSNWIPAHSFTCKLTEKDYKEWMQLVDEGNQNMVRVWGGGIYEYDWLYEECDKRGILVWQDFMFGCAVYPGDKEFVQNVKEEVEYQVKRLRQFCSIVIYAGNNEDYQVAESLGIRWDSNDSKKNYSKTEFPARTLYEVVFPKLVSSLTDVAYHKGSPYSPGHNIPTSDQTVGDLHQWNVWHGSQEKYQDWYKLGGRFVSEFGMLAFPNVKTIDKYVTTDKDKYPQSEVMDHHNKSDGFERRLALYVMENFHVQDMRLKNWVYITQLMQSECLAYAYRCWRRNWGRDGKRASGGALVWQTNDCWPVTSWAIIDFFRVPKLAYYAVKRESQPLALGIYRNEVRIANEGEPDLSKQTPYHDYAAREYYVDIWGVNSSLFEFQGVLRVEIYDSESGNLVKKLNDKNVLLAANQTTEIISRLHLPDFKQVVLAKLVGQDGNIAFKAGDWPQPLKYIRWPEDTKIDVLVAEDGIVKITANKLVKGVELITDSKLNDNGFDLYPNETHVVLAPGIKAGEKIEINYLK</sequence>
<feature type="domain" description="Glycoside hydrolase family 2 immunoglobulin-like beta-sandwich" evidence="11">
    <location>
        <begin position="206"/>
        <end position="307"/>
    </location>
</feature>
<evidence type="ECO:0000256" key="4">
    <source>
        <dbReference type="ARBA" id="ARBA00022801"/>
    </source>
</evidence>
<dbReference type="EC" id="3.2.1.25" evidence="3"/>
<dbReference type="RefSeq" id="XP_001482418.2">
    <property type="nucleotide sequence ID" value="XM_001482368.1"/>
</dbReference>
<dbReference type="InterPro" id="IPR036156">
    <property type="entry name" value="Beta-gal/glucu_dom_sf"/>
</dbReference>
<dbReference type="FunFam" id="3.20.20.80:FF:000050">
    <property type="entry name" value="Beta-mannosidase B"/>
    <property type="match status" value="1"/>
</dbReference>
<dbReference type="OMA" id="MFANFDY"/>
<dbReference type="Gene3D" id="2.60.40.10">
    <property type="entry name" value="Immunoglobulins"/>
    <property type="match status" value="1"/>
</dbReference>
<dbReference type="KEGG" id="pgu:PGUG_05438"/>
<dbReference type="GO" id="GO:0006516">
    <property type="term" value="P:glycoprotein catabolic process"/>
    <property type="evidence" value="ECO:0007669"/>
    <property type="project" value="TreeGrafter"/>
</dbReference>
<keyword evidence="15" id="KW-1185">Reference proteome</keyword>
<dbReference type="Pfam" id="PF22666">
    <property type="entry name" value="Glyco_hydro_2_N2"/>
    <property type="match status" value="1"/>
</dbReference>
<dbReference type="InterPro" id="IPR013783">
    <property type="entry name" value="Ig-like_fold"/>
</dbReference>
<dbReference type="GO" id="GO:0004567">
    <property type="term" value="F:beta-mannosidase activity"/>
    <property type="evidence" value="ECO:0007669"/>
    <property type="project" value="UniProtKB-EC"/>
</dbReference>
<keyword evidence="6" id="KW-0326">Glycosidase</keyword>
<protein>
    <recommendedName>
        <fullName evidence="9">Beta-mannosidase B</fullName>
        <ecNumber evidence="3">3.2.1.25</ecNumber>
    </recommendedName>
    <alternativeName>
        <fullName evidence="10">Mannanase B</fullName>
    </alternativeName>
</protein>
<dbReference type="SUPFAM" id="SSF49785">
    <property type="entry name" value="Galactose-binding domain-like"/>
    <property type="match status" value="1"/>
</dbReference>
<evidence type="ECO:0000256" key="5">
    <source>
        <dbReference type="ARBA" id="ARBA00023277"/>
    </source>
</evidence>
<dbReference type="InterPro" id="IPR017853">
    <property type="entry name" value="GH"/>
</dbReference>
<dbReference type="InterPro" id="IPR054593">
    <property type="entry name" value="Beta-mannosidase-like_N2"/>
</dbReference>
<dbReference type="InterPro" id="IPR008979">
    <property type="entry name" value="Galactose-bd-like_sf"/>
</dbReference>
<evidence type="ECO:0000256" key="7">
    <source>
        <dbReference type="ARBA" id="ARBA00023326"/>
    </source>
</evidence>
<evidence type="ECO:0000259" key="13">
    <source>
        <dbReference type="Pfam" id="PF22666"/>
    </source>
</evidence>
<evidence type="ECO:0000256" key="3">
    <source>
        <dbReference type="ARBA" id="ARBA00012754"/>
    </source>
</evidence>
<dbReference type="VEuPathDB" id="FungiDB:PGUG_05438"/>
<dbReference type="Gene3D" id="3.20.20.80">
    <property type="entry name" value="Glycosidases"/>
    <property type="match status" value="1"/>
</dbReference>
<dbReference type="PANTHER" id="PTHR43730:SF1">
    <property type="entry name" value="BETA-MANNOSIDASE"/>
    <property type="match status" value="1"/>
</dbReference>
<evidence type="ECO:0000256" key="8">
    <source>
        <dbReference type="ARBA" id="ARBA00038429"/>
    </source>
</evidence>
<dbReference type="HOGENOM" id="CLU_005015_1_1_1"/>
<dbReference type="GO" id="GO:0000272">
    <property type="term" value="P:polysaccharide catabolic process"/>
    <property type="evidence" value="ECO:0007669"/>
    <property type="project" value="UniProtKB-KW"/>
</dbReference>
<comment type="pathway">
    <text evidence="2">Glycan metabolism; N-glycan degradation.</text>
</comment>